<organism evidence="2 3">
    <name type="scientific">Rhodocista pekingensis</name>
    <dbReference type="NCBI Taxonomy" id="201185"/>
    <lineage>
        <taxon>Bacteria</taxon>
        <taxon>Pseudomonadati</taxon>
        <taxon>Pseudomonadota</taxon>
        <taxon>Alphaproteobacteria</taxon>
        <taxon>Rhodospirillales</taxon>
        <taxon>Azospirillaceae</taxon>
        <taxon>Rhodocista</taxon>
    </lineage>
</organism>
<proteinExistence type="predicted"/>
<evidence type="ECO:0000259" key="1">
    <source>
        <dbReference type="Pfam" id="PF12281"/>
    </source>
</evidence>
<dbReference type="PIRSF" id="PIRSF031854">
    <property type="entry name" value="UCP031854"/>
    <property type="match status" value="1"/>
</dbReference>
<dbReference type="InterPro" id="IPR022550">
    <property type="entry name" value="NTP_transf_8"/>
</dbReference>
<dbReference type="InterPro" id="IPR058575">
    <property type="entry name" value="NTP_transf_8_dom"/>
</dbReference>
<keyword evidence="3" id="KW-1185">Reference proteome</keyword>
<sequence>MHARPPLPEISLPIQTLYADLVQRGLDAQFDQDFPEHGQFLLKSRGDRRYWYFQSADGDRRRQKYVGPETDPDLARRVEGFRHIKADAAERRQMVSALIAGGLPSTDPLSGDIIEALWRAGIFRLRGVLVGTAAFQTCSGLLGVRLPGEQMRTGDLDFAQFHGISLLVEDSLPPILEVLRGVDPTFRPVPHLEDPTRSTKFQNARRFEVEFLTPNRTSDAVAGRPAPMPALGGAGATPLRYLDFLLRQPVRAAVLHRAGIPVLVPAPHRFAVHKIIVCAKRRTDPEGLIKSAKDAAQAGALIRAHRQTRRAFEIGEAWAEAWERGEKWRAALLDGRTRLYDDERAVLTECIEVWAREVGQNPDRFGIAVVGQAPDTDVSDDP</sequence>
<reference evidence="3" key="1">
    <citation type="journal article" date="2019" name="Int. J. Syst. Evol. Microbiol.">
        <title>The Global Catalogue of Microorganisms (GCM) 10K type strain sequencing project: providing services to taxonomists for standard genome sequencing and annotation.</title>
        <authorList>
            <consortium name="The Broad Institute Genomics Platform"/>
            <consortium name="The Broad Institute Genome Sequencing Center for Infectious Disease"/>
            <person name="Wu L."/>
            <person name="Ma J."/>
        </authorList>
    </citation>
    <scope>NUCLEOTIDE SEQUENCE [LARGE SCALE GENOMIC DNA]</scope>
    <source>
        <strain evidence="3">CGMCC 1.16275</strain>
    </source>
</reference>
<dbReference type="RefSeq" id="WP_377359180.1">
    <property type="nucleotide sequence ID" value="NZ_JBHTCM010000010.1"/>
</dbReference>
<feature type="domain" description="Nucleotidyltransferase-like" evidence="1">
    <location>
        <begin position="110"/>
        <end position="323"/>
    </location>
</feature>
<gene>
    <name evidence="2" type="ORF">ACFQPS_11765</name>
</gene>
<name>A0ABW2KXW7_9PROT</name>
<evidence type="ECO:0000313" key="3">
    <source>
        <dbReference type="Proteomes" id="UP001596456"/>
    </source>
</evidence>
<dbReference type="EMBL" id="JBHTCM010000010">
    <property type="protein sequence ID" value="MFC7333840.1"/>
    <property type="molecule type" value="Genomic_DNA"/>
</dbReference>
<dbReference type="Pfam" id="PF12281">
    <property type="entry name" value="NTP_transf_8"/>
    <property type="match status" value="1"/>
</dbReference>
<protein>
    <submittedName>
        <fullName evidence="2">GSU2403 family nucleotidyltransferase fold protein</fullName>
    </submittedName>
</protein>
<comment type="caution">
    <text evidence="2">The sequence shown here is derived from an EMBL/GenBank/DDBJ whole genome shotgun (WGS) entry which is preliminary data.</text>
</comment>
<dbReference type="Proteomes" id="UP001596456">
    <property type="component" value="Unassembled WGS sequence"/>
</dbReference>
<evidence type="ECO:0000313" key="2">
    <source>
        <dbReference type="EMBL" id="MFC7333840.1"/>
    </source>
</evidence>
<accession>A0ABW2KXW7</accession>